<dbReference type="AlphaFoldDB" id="A0AAN0LVI7"/>
<dbReference type="Proteomes" id="UP001441914">
    <property type="component" value="Chromosome 1"/>
</dbReference>
<reference evidence="1 2" key="1">
    <citation type="journal article" date="2024" name="Elife">
        <title>Polysaccharide breakdown products drive degradation-dispersal cycles of foraging bacteria through changes in metabolism and motility.</title>
        <authorList>
            <person name="Stubbusch A.K."/>
            <person name="Keegstra J.M."/>
            <person name="Schwartzman J."/>
            <person name="Pontrelli S."/>
            <person name="Clerc E.E."/>
            <person name="Stocker R."/>
            <person name="Magnabosco C."/>
            <person name="Schubert O.T."/>
            <person name="Ackermann M."/>
            <person name="D'Souza G.G."/>
        </authorList>
    </citation>
    <scope>NUCLEOTIDE SEQUENCE [LARGE SCALE GENOMIC DNA]</scope>
    <source>
        <strain evidence="1 2">ZF270</strain>
    </source>
</reference>
<organism evidence="1 2">
    <name type="scientific">Vibrio cyclitrophicus ZF270</name>
    <dbReference type="NCBI Taxonomy" id="1136176"/>
    <lineage>
        <taxon>Bacteria</taxon>
        <taxon>Pseudomonadati</taxon>
        <taxon>Pseudomonadota</taxon>
        <taxon>Gammaproteobacteria</taxon>
        <taxon>Vibrionales</taxon>
        <taxon>Vibrionaceae</taxon>
        <taxon>Vibrio</taxon>
    </lineage>
</organism>
<protein>
    <submittedName>
        <fullName evidence="1">DUF3800 domain-containing protein</fullName>
    </submittedName>
</protein>
<dbReference type="Pfam" id="PF12686">
    <property type="entry name" value="DUF3800"/>
    <property type="match status" value="1"/>
</dbReference>
<evidence type="ECO:0000313" key="2">
    <source>
        <dbReference type="Proteomes" id="UP001441914"/>
    </source>
</evidence>
<sequence length="372" mass="42991">MYQYYLDESGNTGDLIKSDFSLRFGGQPLFSLACIRVDNEKVIADKLSELKLKYGIENELKSSEIYALKPELYLELAEYLIRNRVPILVELVDKKFCLITNLISSLIIPHYSEIDGLNQYARNHLADYMWHELPLKYLELFNEVCLQRQSSKVIEFLNKLKDFFDDSSCNMLEKADVSRLLALSIDEFQSCCHKHGEDSAVESYLPLPDILNKSKRKSKAKKVNILPHVHSFFNIIGRLNKYHLGDIESITLVHDEQREFDAILEKSKEYIVKRSISKNSPPNPNSDLDIHSDFGLEFIKSDLSSGVQVADLIAGFYVRFINEVFYERKQIESVYLDTFNMLVDYQNPLSPLGVNFVLPNHKQQNIFTTFGF</sequence>
<evidence type="ECO:0000313" key="1">
    <source>
        <dbReference type="EMBL" id="WZS86963.1"/>
    </source>
</evidence>
<dbReference type="EMBL" id="CP135176">
    <property type="protein sequence ID" value="WZS86963.1"/>
    <property type="molecule type" value="Genomic_DNA"/>
</dbReference>
<gene>
    <name evidence="1" type="ORF">QYQ95_06655</name>
</gene>
<accession>A0AAN0LVI7</accession>
<keyword evidence="2" id="KW-1185">Reference proteome</keyword>
<name>A0AAN0LVI7_9VIBR</name>
<dbReference type="InterPro" id="IPR024524">
    <property type="entry name" value="DUF3800"/>
</dbReference>
<proteinExistence type="predicted"/>
<dbReference type="RefSeq" id="WP_016800549.1">
    <property type="nucleotide sequence ID" value="NZ_AIDR02000041.1"/>
</dbReference>